<protein>
    <submittedName>
        <fullName evidence="1">Ester cyclase</fullName>
    </submittedName>
</protein>
<organism evidence="1 2">
    <name type="scientific">Nocardioides taihuensis</name>
    <dbReference type="NCBI Taxonomy" id="1835606"/>
    <lineage>
        <taxon>Bacteria</taxon>
        <taxon>Bacillati</taxon>
        <taxon>Actinomycetota</taxon>
        <taxon>Actinomycetes</taxon>
        <taxon>Propionibacteriales</taxon>
        <taxon>Nocardioidaceae</taxon>
        <taxon>Nocardioides</taxon>
    </lineage>
</organism>
<name>A0ABW0BFB0_9ACTN</name>
<dbReference type="InterPro" id="IPR009959">
    <property type="entry name" value="Cyclase_SnoaL-like"/>
</dbReference>
<comment type="caution">
    <text evidence="1">The sequence shown here is derived from an EMBL/GenBank/DDBJ whole genome shotgun (WGS) entry which is preliminary data.</text>
</comment>
<dbReference type="RefSeq" id="WP_378586978.1">
    <property type="nucleotide sequence ID" value="NZ_JBHSKD010000004.1"/>
</dbReference>
<gene>
    <name evidence="1" type="ORF">ACFPGP_03570</name>
</gene>
<sequence length="160" mass="17453">MQKPTVRLWPPVRELAVEPGVVPTWDGITPAGEVVARFLGLVRTTGDGDAARAVMAPAVPAHQVVAEAPATVVRTPEEYAAHVQDMLREHGRFTFVVTELLADGDRVYVRWRQRGAGPEPATEIGSAVYRVADGRIAEYWIQLDRLGLLAQLDPGALLRP</sequence>
<dbReference type="Pfam" id="PF07366">
    <property type="entry name" value="SnoaL"/>
    <property type="match status" value="1"/>
</dbReference>
<dbReference type="Proteomes" id="UP001596087">
    <property type="component" value="Unassembled WGS sequence"/>
</dbReference>
<reference evidence="2" key="1">
    <citation type="journal article" date="2019" name="Int. J. Syst. Evol. Microbiol.">
        <title>The Global Catalogue of Microorganisms (GCM) 10K type strain sequencing project: providing services to taxonomists for standard genome sequencing and annotation.</title>
        <authorList>
            <consortium name="The Broad Institute Genomics Platform"/>
            <consortium name="The Broad Institute Genome Sequencing Center for Infectious Disease"/>
            <person name="Wu L."/>
            <person name="Ma J."/>
        </authorList>
    </citation>
    <scope>NUCLEOTIDE SEQUENCE [LARGE SCALE GENOMIC DNA]</scope>
    <source>
        <strain evidence="2">DFY41</strain>
    </source>
</reference>
<dbReference type="InterPro" id="IPR032710">
    <property type="entry name" value="NTF2-like_dom_sf"/>
</dbReference>
<dbReference type="Gene3D" id="3.10.450.50">
    <property type="match status" value="1"/>
</dbReference>
<dbReference type="EMBL" id="JBHSKD010000004">
    <property type="protein sequence ID" value="MFC5175737.1"/>
    <property type="molecule type" value="Genomic_DNA"/>
</dbReference>
<proteinExistence type="predicted"/>
<evidence type="ECO:0000313" key="2">
    <source>
        <dbReference type="Proteomes" id="UP001596087"/>
    </source>
</evidence>
<keyword evidence="2" id="KW-1185">Reference proteome</keyword>
<evidence type="ECO:0000313" key="1">
    <source>
        <dbReference type="EMBL" id="MFC5175737.1"/>
    </source>
</evidence>
<accession>A0ABW0BFB0</accession>
<dbReference type="SUPFAM" id="SSF54427">
    <property type="entry name" value="NTF2-like"/>
    <property type="match status" value="1"/>
</dbReference>